<keyword evidence="11" id="KW-0456">Lyase</keyword>
<dbReference type="SMART" id="SM00478">
    <property type="entry name" value="ENDO3c"/>
    <property type="match status" value="1"/>
</dbReference>
<keyword evidence="5" id="KW-0227">DNA damage</keyword>
<dbReference type="GO" id="GO:0003906">
    <property type="term" value="F:DNA-(apurinic or apyrimidinic site) endonuclease activity"/>
    <property type="evidence" value="ECO:0007669"/>
    <property type="project" value="InterPro"/>
</dbReference>
<dbReference type="GO" id="GO:0051539">
    <property type="term" value="F:4 iron, 4 sulfur cluster binding"/>
    <property type="evidence" value="ECO:0007669"/>
    <property type="project" value="UniProtKB-KW"/>
</dbReference>
<dbReference type="EMBL" id="CAEZYZ010000183">
    <property type="protein sequence ID" value="CAB4756170.1"/>
    <property type="molecule type" value="Genomic_DNA"/>
</dbReference>
<dbReference type="PIRSF" id="PIRSF001435">
    <property type="entry name" value="Nth"/>
    <property type="match status" value="1"/>
</dbReference>
<dbReference type="PANTHER" id="PTHR10359:SF18">
    <property type="entry name" value="ENDONUCLEASE III"/>
    <property type="match status" value="1"/>
</dbReference>
<dbReference type="Pfam" id="PF00730">
    <property type="entry name" value="HhH-GPD"/>
    <property type="match status" value="1"/>
</dbReference>
<dbReference type="Pfam" id="PF10576">
    <property type="entry name" value="EndIII_4Fe-2S"/>
    <property type="match status" value="1"/>
</dbReference>
<dbReference type="FunFam" id="1.10.340.30:FF:000001">
    <property type="entry name" value="Endonuclease III"/>
    <property type="match status" value="1"/>
</dbReference>
<organism evidence="14">
    <name type="scientific">freshwater metagenome</name>
    <dbReference type="NCBI Taxonomy" id="449393"/>
    <lineage>
        <taxon>unclassified sequences</taxon>
        <taxon>metagenomes</taxon>
        <taxon>ecological metagenomes</taxon>
    </lineage>
</organism>
<evidence type="ECO:0000259" key="13">
    <source>
        <dbReference type="SMART" id="SM00478"/>
    </source>
</evidence>
<name>A0A6J6U8C2_9ZZZZ</name>
<evidence type="ECO:0000256" key="9">
    <source>
        <dbReference type="ARBA" id="ARBA00023125"/>
    </source>
</evidence>
<feature type="domain" description="HhH-GPD" evidence="13">
    <location>
        <begin position="43"/>
        <end position="190"/>
    </location>
</feature>
<accession>A0A6J6U8C2</accession>
<dbReference type="PROSITE" id="PS01155">
    <property type="entry name" value="ENDONUCLEASE_III_2"/>
    <property type="match status" value="1"/>
</dbReference>
<sequence length="231" mass="24996">MGDSGAMRERVAAIVRALNEQYPDVRCELDFTTPLELLVATVLSAQCTDLLVNKVTPGLFANYPTAQAMAGANLPELEEQIRPTGFFRQKAATLQGIGRQLCDRFGGEVPARLDDLVTLPGVGRKTANVVLGEAFAIPGIAVDTHVLRVARRLGWTMQTDPVKVEQDLMALLPIADWTHVSQLVIWHGRRRCHARKPACGACSLAPSCPSYGEGPTDPSDAARLVKQGVRT</sequence>
<evidence type="ECO:0000256" key="5">
    <source>
        <dbReference type="ARBA" id="ARBA00022763"/>
    </source>
</evidence>
<dbReference type="NCBIfam" id="TIGR01083">
    <property type="entry name" value="nth"/>
    <property type="match status" value="1"/>
</dbReference>
<dbReference type="InterPro" id="IPR005759">
    <property type="entry name" value="Nth"/>
</dbReference>
<evidence type="ECO:0000256" key="2">
    <source>
        <dbReference type="ARBA" id="ARBA00008343"/>
    </source>
</evidence>
<proteinExistence type="inferred from homology"/>
<dbReference type="Gene3D" id="1.10.340.30">
    <property type="entry name" value="Hypothetical protein, domain 2"/>
    <property type="match status" value="1"/>
</dbReference>
<keyword evidence="3" id="KW-0004">4Fe-4S</keyword>
<evidence type="ECO:0000256" key="1">
    <source>
        <dbReference type="ARBA" id="ARBA00001966"/>
    </source>
</evidence>
<dbReference type="PROSITE" id="PS00764">
    <property type="entry name" value="ENDONUCLEASE_III_1"/>
    <property type="match status" value="1"/>
</dbReference>
<evidence type="ECO:0000256" key="6">
    <source>
        <dbReference type="ARBA" id="ARBA00022801"/>
    </source>
</evidence>
<dbReference type="InterPro" id="IPR004035">
    <property type="entry name" value="Endouclease-III_FeS-bd_BS"/>
</dbReference>
<evidence type="ECO:0000256" key="12">
    <source>
        <dbReference type="ARBA" id="ARBA00023295"/>
    </source>
</evidence>
<evidence type="ECO:0000313" key="14">
    <source>
        <dbReference type="EMBL" id="CAB4756170.1"/>
    </source>
</evidence>
<evidence type="ECO:0000256" key="10">
    <source>
        <dbReference type="ARBA" id="ARBA00023204"/>
    </source>
</evidence>
<keyword evidence="9" id="KW-0238">DNA-binding</keyword>
<evidence type="ECO:0000256" key="4">
    <source>
        <dbReference type="ARBA" id="ARBA00022723"/>
    </source>
</evidence>
<keyword evidence="7" id="KW-0408">Iron</keyword>
<dbReference type="HAMAP" id="MF_00942">
    <property type="entry name" value="Nth"/>
    <property type="match status" value="1"/>
</dbReference>
<evidence type="ECO:0000256" key="7">
    <source>
        <dbReference type="ARBA" id="ARBA00023004"/>
    </source>
</evidence>
<dbReference type="InterPro" id="IPR004036">
    <property type="entry name" value="Endonuclease-III-like_CS2"/>
</dbReference>
<comment type="cofactor">
    <cofactor evidence="1">
        <name>[4Fe-4S] cluster</name>
        <dbReference type="ChEBI" id="CHEBI:49883"/>
    </cofactor>
</comment>
<keyword evidence="4" id="KW-0479">Metal-binding</keyword>
<dbReference type="Gene3D" id="1.10.1670.10">
    <property type="entry name" value="Helix-hairpin-Helix base-excision DNA repair enzymes (C-terminal)"/>
    <property type="match status" value="1"/>
</dbReference>
<dbReference type="Pfam" id="PF00633">
    <property type="entry name" value="HHH"/>
    <property type="match status" value="1"/>
</dbReference>
<dbReference type="PANTHER" id="PTHR10359">
    <property type="entry name" value="A/G-SPECIFIC ADENINE GLYCOSYLASE/ENDONUCLEASE III"/>
    <property type="match status" value="1"/>
</dbReference>
<dbReference type="GO" id="GO:0046872">
    <property type="term" value="F:metal ion binding"/>
    <property type="evidence" value="ECO:0007669"/>
    <property type="project" value="UniProtKB-KW"/>
</dbReference>
<keyword evidence="10" id="KW-0234">DNA repair</keyword>
<protein>
    <submittedName>
        <fullName evidence="14">Unannotated protein</fullName>
    </submittedName>
</protein>
<dbReference type="SUPFAM" id="SSF48150">
    <property type="entry name" value="DNA-glycosylase"/>
    <property type="match status" value="1"/>
</dbReference>
<gene>
    <name evidence="14" type="ORF">UFOPK2810_01086</name>
</gene>
<evidence type="ECO:0000256" key="3">
    <source>
        <dbReference type="ARBA" id="ARBA00022485"/>
    </source>
</evidence>
<dbReference type="CDD" id="cd00056">
    <property type="entry name" value="ENDO3c"/>
    <property type="match status" value="1"/>
</dbReference>
<dbReference type="InterPro" id="IPR003651">
    <property type="entry name" value="Endonuclease3_FeS-loop_motif"/>
</dbReference>
<reference evidence="14" key="1">
    <citation type="submission" date="2020-05" db="EMBL/GenBank/DDBJ databases">
        <authorList>
            <person name="Chiriac C."/>
            <person name="Salcher M."/>
            <person name="Ghai R."/>
            <person name="Kavagutti S V."/>
        </authorList>
    </citation>
    <scope>NUCLEOTIDE SEQUENCE</scope>
</reference>
<dbReference type="AlphaFoldDB" id="A0A6J6U8C2"/>
<dbReference type="GO" id="GO:0016829">
    <property type="term" value="F:lyase activity"/>
    <property type="evidence" value="ECO:0007669"/>
    <property type="project" value="UniProtKB-KW"/>
</dbReference>
<evidence type="ECO:0000256" key="11">
    <source>
        <dbReference type="ARBA" id="ARBA00023239"/>
    </source>
</evidence>
<dbReference type="InterPro" id="IPR011257">
    <property type="entry name" value="DNA_glycosylase"/>
</dbReference>
<keyword evidence="8" id="KW-0411">Iron-sulfur</keyword>
<comment type="similarity">
    <text evidence="2">Belongs to the Nth/MutY family.</text>
</comment>
<dbReference type="GO" id="GO:0003677">
    <property type="term" value="F:DNA binding"/>
    <property type="evidence" value="ECO:0007669"/>
    <property type="project" value="UniProtKB-KW"/>
</dbReference>
<dbReference type="InterPro" id="IPR023170">
    <property type="entry name" value="HhH_base_excis_C"/>
</dbReference>
<dbReference type="SMART" id="SM00525">
    <property type="entry name" value="FES"/>
    <property type="match status" value="1"/>
</dbReference>
<dbReference type="GO" id="GO:0006285">
    <property type="term" value="P:base-excision repair, AP site formation"/>
    <property type="evidence" value="ECO:0007669"/>
    <property type="project" value="TreeGrafter"/>
</dbReference>
<dbReference type="FunFam" id="1.10.1670.10:FF:000001">
    <property type="entry name" value="Endonuclease III"/>
    <property type="match status" value="1"/>
</dbReference>
<dbReference type="InterPro" id="IPR003265">
    <property type="entry name" value="HhH-GPD_domain"/>
</dbReference>
<dbReference type="InterPro" id="IPR000445">
    <property type="entry name" value="HhH_motif"/>
</dbReference>
<keyword evidence="6" id="KW-0378">Hydrolase</keyword>
<evidence type="ECO:0000256" key="8">
    <source>
        <dbReference type="ARBA" id="ARBA00023014"/>
    </source>
</evidence>
<keyword evidence="12" id="KW-0326">Glycosidase</keyword>
<dbReference type="GO" id="GO:0019104">
    <property type="term" value="F:DNA N-glycosylase activity"/>
    <property type="evidence" value="ECO:0007669"/>
    <property type="project" value="TreeGrafter"/>
</dbReference>